<dbReference type="SUPFAM" id="SSF51445">
    <property type="entry name" value="(Trans)glycosidases"/>
    <property type="match status" value="1"/>
</dbReference>
<dbReference type="HOGENOM" id="CLU_006462_6_4_9"/>
<dbReference type="SUPFAM" id="SSF51011">
    <property type="entry name" value="Glycosyl hydrolase domain"/>
    <property type="match status" value="1"/>
</dbReference>
<feature type="domain" description="Glycosyl hydrolase family 13 catalytic" evidence="3">
    <location>
        <begin position="132"/>
        <end position="537"/>
    </location>
</feature>
<protein>
    <submittedName>
        <fullName evidence="4">Alpha amylase, catalytic domain protein</fullName>
    </submittedName>
</protein>
<keyword evidence="5" id="KW-1185">Reference proteome</keyword>
<dbReference type="OrthoDB" id="9805159at2"/>
<evidence type="ECO:0000259" key="3">
    <source>
        <dbReference type="SMART" id="SM00642"/>
    </source>
</evidence>
<evidence type="ECO:0000256" key="1">
    <source>
        <dbReference type="ARBA" id="ARBA00022801"/>
    </source>
</evidence>
<proteinExistence type="predicted"/>
<dbReference type="AlphaFoldDB" id="E6MEA1"/>
<name>E6MEA1_9FIRM</name>
<dbReference type="Gene3D" id="3.90.400.10">
    <property type="entry name" value="Oligo-1,6-glucosidase, Domain 2"/>
    <property type="match status" value="1"/>
</dbReference>
<keyword evidence="1" id="KW-0378">Hydrolase</keyword>
<dbReference type="eggNOG" id="COG0366">
    <property type="taxonomic scope" value="Bacteria"/>
</dbReference>
<dbReference type="CDD" id="cd11338">
    <property type="entry name" value="AmyAc_CMD"/>
    <property type="match status" value="1"/>
</dbReference>
<dbReference type="InterPro" id="IPR045857">
    <property type="entry name" value="O16G_dom_2"/>
</dbReference>
<dbReference type="PANTHER" id="PTHR10357:SF210">
    <property type="entry name" value="MALTODEXTRIN GLUCOSIDASE"/>
    <property type="match status" value="1"/>
</dbReference>
<dbReference type="SMART" id="SM00642">
    <property type="entry name" value="Aamy"/>
    <property type="match status" value="1"/>
</dbReference>
<dbReference type="InterPro" id="IPR017853">
    <property type="entry name" value="GH"/>
</dbReference>
<dbReference type="GO" id="GO:0005975">
    <property type="term" value="P:carbohydrate metabolic process"/>
    <property type="evidence" value="ECO:0007669"/>
    <property type="project" value="InterPro"/>
</dbReference>
<organism evidence="4 5">
    <name type="scientific">Pseudoramibacter alactolyticus ATCC 23263</name>
    <dbReference type="NCBI Taxonomy" id="887929"/>
    <lineage>
        <taxon>Bacteria</taxon>
        <taxon>Bacillati</taxon>
        <taxon>Bacillota</taxon>
        <taxon>Clostridia</taxon>
        <taxon>Eubacteriales</taxon>
        <taxon>Eubacteriaceae</taxon>
        <taxon>Pseudoramibacter</taxon>
    </lineage>
</organism>
<evidence type="ECO:0000256" key="2">
    <source>
        <dbReference type="ARBA" id="ARBA00023295"/>
    </source>
</evidence>
<keyword evidence="2" id="KW-0326">Glycosidase</keyword>
<comment type="caution">
    <text evidence="4">The sequence shown here is derived from an EMBL/GenBank/DDBJ whole genome shotgun (WGS) entry which is preliminary data.</text>
</comment>
<gene>
    <name evidence="4" type="ORF">HMP0721_0334</name>
</gene>
<sequence>MYFKHDSFDLKFREPFGALPSGSRVTISVEAQDVMNIQVHTFFKEREHHFDLLPGHADGTFTCSIEMPKDVGLFWYDFSFDAFNKHYYYGPHGDNMGGEGRIYETSPPSFQITLYDDCRKVPEWYTDGIMYQIFPDRFAKGKDIAPEYFPNSLIHGSWNDSPHYFRREDGAIAYWDYFGGNLAGITEKLDYLKQFHVTILYLNPIFEANSNHKYNTADYSRIAREFGDESSFKTLCREAKKRGMHIILDGVFSHTGDDSIYFNKYGHYPGTGAYQSKKSPYYSWYRFSDYPDEYESWWGIGNMPNVEELDPAYQAYIFGDDNAIVRKWTRAGAAGWRLDVADELPDAFIEGLKTALMEEGEEHVLIGEVWENASNKISYGVQRQYFMGRELDSVMNYPFREAFVDFFLYKITSGETMRRMMSLYETYPRGQFMANMNLIGSHDRARILTVLSGVTGFQMSEAGKEAFHLAPDQRLLAVKRLKLISLVQMTFPGVPCIYYGDEAGMEGFEDPYNRGPYPWGREDRELITWYQNITRLRARNKPLVRGRFYPMASDDDLLVYLRIYKQTVVLCAFNRSDSEYKTYKHASLHGRIGRDLLGHLWEKLDGITLAPLTAKIYRLQTPAHTLFKNDREIQGLLSNYEV</sequence>
<dbReference type="GO" id="GO:0016798">
    <property type="term" value="F:hydrolase activity, acting on glycosyl bonds"/>
    <property type="evidence" value="ECO:0007669"/>
    <property type="project" value="UniProtKB-KW"/>
</dbReference>
<dbReference type="Gene3D" id="3.20.20.80">
    <property type="entry name" value="Glycosidases"/>
    <property type="match status" value="1"/>
</dbReference>
<dbReference type="Pfam" id="PF00128">
    <property type="entry name" value="Alpha-amylase"/>
    <property type="match status" value="1"/>
</dbReference>
<dbReference type="EMBL" id="AEQN01000007">
    <property type="protein sequence ID" value="EFV02426.1"/>
    <property type="molecule type" value="Genomic_DNA"/>
</dbReference>
<reference evidence="4 5" key="1">
    <citation type="submission" date="2010-12" db="EMBL/GenBank/DDBJ databases">
        <authorList>
            <person name="Muzny D."/>
            <person name="Qin X."/>
            <person name="Deng J."/>
            <person name="Jiang H."/>
            <person name="Liu Y."/>
            <person name="Qu J."/>
            <person name="Song X.-Z."/>
            <person name="Zhang L."/>
            <person name="Thornton R."/>
            <person name="Coyle M."/>
            <person name="Francisco L."/>
            <person name="Jackson L."/>
            <person name="Javaid M."/>
            <person name="Korchina V."/>
            <person name="Kovar C."/>
            <person name="Mata R."/>
            <person name="Mathew T."/>
            <person name="Ngo R."/>
            <person name="Nguyen L."/>
            <person name="Nguyen N."/>
            <person name="Okwuonu G."/>
            <person name="Ongeri F."/>
            <person name="Pham C."/>
            <person name="Simmons D."/>
            <person name="Wilczek-Boney K."/>
            <person name="Hale W."/>
            <person name="Jakkamsetti A."/>
            <person name="Pham P."/>
            <person name="Ruth R."/>
            <person name="San Lucas F."/>
            <person name="Warren J."/>
            <person name="Zhang J."/>
            <person name="Zhao Z."/>
            <person name="Zhou C."/>
            <person name="Zhu D."/>
            <person name="Lee S."/>
            <person name="Bess C."/>
            <person name="Blankenburg K."/>
            <person name="Forbes L."/>
            <person name="Fu Q."/>
            <person name="Gubbala S."/>
            <person name="Hirani K."/>
            <person name="Jayaseelan J.C."/>
            <person name="Lara F."/>
            <person name="Munidasa M."/>
            <person name="Palculict T."/>
            <person name="Patil S."/>
            <person name="Pu L.-L."/>
            <person name="Saada N."/>
            <person name="Tang L."/>
            <person name="Weissenberger G."/>
            <person name="Zhu Y."/>
            <person name="Hemphill L."/>
            <person name="Shang Y."/>
            <person name="Youmans B."/>
            <person name="Ayvaz T."/>
            <person name="Ross M."/>
            <person name="Santibanez J."/>
            <person name="Aqrawi P."/>
            <person name="Gross S."/>
            <person name="Joshi V."/>
            <person name="Fowler G."/>
            <person name="Nazareth L."/>
            <person name="Reid J."/>
            <person name="Worley K."/>
            <person name="Petrosino J."/>
            <person name="Highlander S."/>
            <person name="Gibbs R."/>
        </authorList>
    </citation>
    <scope>NUCLEOTIDE SEQUENCE [LARGE SCALE GENOMIC DNA]</scope>
    <source>
        <strain evidence="4 5">ATCC 23263</strain>
    </source>
</reference>
<dbReference type="PANTHER" id="PTHR10357">
    <property type="entry name" value="ALPHA-AMYLASE FAMILY MEMBER"/>
    <property type="match status" value="1"/>
</dbReference>
<dbReference type="Proteomes" id="UP000004754">
    <property type="component" value="Unassembled WGS sequence"/>
</dbReference>
<accession>E6MEA1</accession>
<dbReference type="RefSeq" id="WP_006597753.1">
    <property type="nucleotide sequence ID" value="NZ_GL622359.1"/>
</dbReference>
<dbReference type="InterPro" id="IPR006047">
    <property type="entry name" value="GH13_cat_dom"/>
</dbReference>
<evidence type="ECO:0000313" key="4">
    <source>
        <dbReference type="EMBL" id="EFV02426.1"/>
    </source>
</evidence>
<evidence type="ECO:0000313" key="5">
    <source>
        <dbReference type="Proteomes" id="UP000004754"/>
    </source>
</evidence>
<dbReference type="STRING" id="887929.HMP0721_0334"/>